<sequence length="225" mass="24978">MALTAIVMAGGKGERLKADVEKPLLMVGRKPMIRRVIEALLASPSVGKLVVAVSPNTPKTREYVSGIRGIELLETSGNDYHEDVKDVIRKVGVGHFLIVSADLPLLSPEAVEKIIRRYFEKKKPALTVVVPLDELSVYGTSTTYVMRIGGENYVPCGINIIDGSEINQNYIDEDLYIWKDPEVFINVNTLQDLLIAEGILRKRERQSNDQQWIKSYGGVQLGQGL</sequence>
<dbReference type="InterPro" id="IPR029044">
    <property type="entry name" value="Nucleotide-diphossugar_trans"/>
</dbReference>
<evidence type="ECO:0000313" key="4">
    <source>
        <dbReference type="Proteomes" id="UP000315399"/>
    </source>
</evidence>
<dbReference type="AlphaFoldDB" id="A0A523BF34"/>
<dbReference type="InterPro" id="IPR025877">
    <property type="entry name" value="MobA-like_NTP_Trfase"/>
</dbReference>
<organism evidence="3 4">
    <name type="scientific">Thermoproteota archaeon</name>
    <dbReference type="NCBI Taxonomy" id="2056631"/>
    <lineage>
        <taxon>Archaea</taxon>
        <taxon>Thermoproteota</taxon>
    </lineage>
</organism>
<dbReference type="GO" id="GO:0016779">
    <property type="term" value="F:nucleotidyltransferase activity"/>
    <property type="evidence" value="ECO:0007669"/>
    <property type="project" value="TreeGrafter"/>
</dbReference>
<dbReference type="PANTHER" id="PTHR19136">
    <property type="entry name" value="MOLYBDENUM COFACTOR GUANYLYLTRANSFERASE"/>
    <property type="match status" value="1"/>
</dbReference>
<evidence type="ECO:0000256" key="1">
    <source>
        <dbReference type="ARBA" id="ARBA00022679"/>
    </source>
</evidence>
<comment type="caution">
    <text evidence="3">The sequence shown here is derived from an EMBL/GenBank/DDBJ whole genome shotgun (WGS) entry which is preliminary data.</text>
</comment>
<keyword evidence="1" id="KW-0808">Transferase</keyword>
<feature type="domain" description="MobA-like NTP transferase" evidence="2">
    <location>
        <begin position="5"/>
        <end position="127"/>
    </location>
</feature>
<evidence type="ECO:0000313" key="3">
    <source>
        <dbReference type="EMBL" id="TDA39525.1"/>
    </source>
</evidence>
<dbReference type="Pfam" id="PF12804">
    <property type="entry name" value="NTP_transf_3"/>
    <property type="match status" value="1"/>
</dbReference>
<dbReference type="Proteomes" id="UP000315399">
    <property type="component" value="Unassembled WGS sequence"/>
</dbReference>
<accession>A0A523BF34</accession>
<gene>
    <name evidence="3" type="ORF">DSO08_01990</name>
</gene>
<dbReference type="EMBL" id="QNVH01000011">
    <property type="protein sequence ID" value="TDA39525.1"/>
    <property type="molecule type" value="Genomic_DNA"/>
</dbReference>
<dbReference type="PANTHER" id="PTHR19136:SF86">
    <property type="entry name" value="ADENOSYLCOBINAMIDE-PHOSPHATE GUANYLYLTRANSFERASE"/>
    <property type="match status" value="1"/>
</dbReference>
<evidence type="ECO:0000259" key="2">
    <source>
        <dbReference type="Pfam" id="PF12804"/>
    </source>
</evidence>
<protein>
    <recommendedName>
        <fullName evidence="2">MobA-like NTP transferase domain-containing protein</fullName>
    </recommendedName>
</protein>
<dbReference type="Gene3D" id="3.90.550.10">
    <property type="entry name" value="Spore Coat Polysaccharide Biosynthesis Protein SpsA, Chain A"/>
    <property type="match status" value="1"/>
</dbReference>
<name>A0A523BF34_9CREN</name>
<proteinExistence type="predicted"/>
<reference evidence="3 4" key="1">
    <citation type="journal article" date="2019" name="Nat. Microbiol.">
        <title>Expanding anaerobic alkane metabolism in the domain of Archaea.</title>
        <authorList>
            <person name="Wang Y."/>
            <person name="Wegener G."/>
            <person name="Hou J."/>
            <person name="Wang F."/>
            <person name="Xiao X."/>
        </authorList>
    </citation>
    <scope>NUCLEOTIDE SEQUENCE [LARGE SCALE GENOMIC DNA]</scope>
    <source>
        <strain evidence="3">WYZ-LMO10</strain>
    </source>
</reference>
<dbReference type="SUPFAM" id="SSF53448">
    <property type="entry name" value="Nucleotide-diphospho-sugar transferases"/>
    <property type="match status" value="1"/>
</dbReference>